<proteinExistence type="predicted"/>
<dbReference type="SMART" id="SM00220">
    <property type="entry name" value="S_TKc"/>
    <property type="match status" value="1"/>
</dbReference>
<accession>A0AAN6YBY3</accession>
<evidence type="ECO:0000256" key="1">
    <source>
        <dbReference type="SAM" id="MobiDB-lite"/>
    </source>
</evidence>
<feature type="region of interest" description="Disordered" evidence="1">
    <location>
        <begin position="652"/>
        <end position="675"/>
    </location>
</feature>
<dbReference type="InterPro" id="IPR010730">
    <property type="entry name" value="HET"/>
</dbReference>
<dbReference type="PANTHER" id="PTHR33112:SF10">
    <property type="entry name" value="TOL"/>
    <property type="match status" value="1"/>
</dbReference>
<dbReference type="InterPro" id="IPR000719">
    <property type="entry name" value="Prot_kinase_dom"/>
</dbReference>
<dbReference type="EMBL" id="MU858068">
    <property type="protein sequence ID" value="KAK4216499.1"/>
    <property type="molecule type" value="Genomic_DNA"/>
</dbReference>
<dbReference type="PROSITE" id="PS50011">
    <property type="entry name" value="PROTEIN_KINASE_DOM"/>
    <property type="match status" value="1"/>
</dbReference>
<feature type="domain" description="Protein kinase" evidence="2">
    <location>
        <begin position="217"/>
        <end position="587"/>
    </location>
</feature>
<sequence>MYSTGRLPPSTYQTTEMRPPTTPTGTKQRRVKFKFWGSEKKPLVPSVPSVVSDELDSLRSLIRTSFFTVKDGADRRFLPAGCIRNFTNPQRVGAALFPENPGSNRDLVRFVTEKARRIFLCLVQQQHLCAADLVLLMKDCRKNRIDDSSLPIKCHRHSSDPEHNPNTACAHHQMFHGHLWGRVLWDLQEHLQGPLLSPVFTRKFETYRLSSKCALPLTNLKSTGKGGHFSVVHKALLHRDHLETDGASDWTFTTEGTRSGFQLAIKDMSSSNESQDKVEDIWKHEVHCLGKLSDLRHPHLVRPLAAIEQAPKYYIMFEWADGGSLRDVWNNQGHSPLSLTQDRIMSLLEQFCGLAGALSAMHNTSGAAMTTFGNLSSVSTPSRTSRESRTPTFKATPTASSQNLQVPELRFDNSSEDGSYISQDEVHWRHGDLKPDNILVFKATSNSSGWLGTLKIADLGLAKQHVLSTSRRMERTGQRYTTSRYEAPEAMDYYNKPRSRKYDIWSMGCIMLEFVILLLYGKRGLDLFYSEHKNDNHATDTLYFTVTDARGGTAEVSNIIDYWIGKILQDRECSREEGSALRDLVLLVRDKLLVVDLQYADMTVPGGTGGGGLSRIGAGELQEELKRILRRARKKPSYIVLRERRADVAVPGTCPGGRRIKTRGQKSRSMLGDDLPRTHVSETARNQETHARLDTTWEYAVENDFAIQFLAASKDNRVAPISPGRCEVRKCPDCPRLSRVARSKSGSSRAFTLEGGLANGRENGGRNGAGCPSRSLVFRACSSFLQDTNRKPQTIEIHRNGSNLFLRGYSAPVLSLRRWTDDFNRLNLNSLKCVDIQIGPPGLVRDPRDPAYFELLSSWLRDCDQDHQQCRLAAAPRHSDRPFLPTRLLDVGWSHSKIRLCETKSLKFGQPNQDMRYVALSHPWGDGKTHNHFCTTHANLGQRVRAGVRVQDFPDTLKDAIYVARGLKIPYLWIDSLCIIQGSDGDFESEAKRMEMVYSMAYLVIAASRATGTSDGFLSPRPRRQYTALPPRSQRGTDTSVGGAPREEDGTIYLCEAIDDFQKDVINGALNKRGWVLQERVLARRTIYFTQNQTYFECGAGVHCETLTRMTNNQASFLGDPNFPTIAMKSTKGAKIRLCQLLYETYSALQFTKPQDRSIAIAGLEQRLVRAYDTDGAYGVLDGGPSFFGRTLLWMRNARVQDAMHPINFDVASYMYYRVPSWSWMACEGVISYMDLPFSTVEWRYVEEGVVAPWTVFSDINDSEHLSSDPVGATTTILTRSSTRGSAVWHTGRTEWKSGRDGPALKARARKLNLPGLEAKEEREKIIYDAGHRPEAAEMKCVIIGRKKRVGTDHQVLDADTISTIDHYVLVVAHKRDSDLHADEYVRVGVGSIPGSWIDQVGQGENITIV</sequence>
<dbReference type="InterPro" id="IPR001245">
    <property type="entry name" value="Ser-Thr/Tyr_kinase_cat_dom"/>
</dbReference>
<dbReference type="SUPFAM" id="SSF56112">
    <property type="entry name" value="Protein kinase-like (PK-like)"/>
    <property type="match status" value="1"/>
</dbReference>
<feature type="region of interest" description="Disordered" evidence="1">
    <location>
        <begin position="1015"/>
        <end position="1047"/>
    </location>
</feature>
<feature type="region of interest" description="Disordered" evidence="1">
    <location>
        <begin position="376"/>
        <end position="401"/>
    </location>
</feature>
<dbReference type="Gene3D" id="1.10.510.10">
    <property type="entry name" value="Transferase(Phosphotransferase) domain 1"/>
    <property type="match status" value="2"/>
</dbReference>
<dbReference type="Pfam" id="PF07714">
    <property type="entry name" value="PK_Tyr_Ser-Thr"/>
    <property type="match status" value="1"/>
</dbReference>
<dbReference type="PANTHER" id="PTHR33112">
    <property type="entry name" value="DOMAIN PROTEIN, PUTATIVE-RELATED"/>
    <property type="match status" value="1"/>
</dbReference>
<dbReference type="GO" id="GO:0005524">
    <property type="term" value="F:ATP binding"/>
    <property type="evidence" value="ECO:0007669"/>
    <property type="project" value="InterPro"/>
</dbReference>
<dbReference type="GO" id="GO:0004672">
    <property type="term" value="F:protein kinase activity"/>
    <property type="evidence" value="ECO:0007669"/>
    <property type="project" value="InterPro"/>
</dbReference>
<feature type="region of interest" description="Disordered" evidence="1">
    <location>
        <begin position="1"/>
        <end position="27"/>
    </location>
</feature>
<dbReference type="Proteomes" id="UP001301769">
    <property type="component" value="Unassembled WGS sequence"/>
</dbReference>
<reference evidence="3" key="2">
    <citation type="submission" date="2023-05" db="EMBL/GenBank/DDBJ databases">
        <authorList>
            <consortium name="Lawrence Berkeley National Laboratory"/>
            <person name="Steindorff A."/>
            <person name="Hensen N."/>
            <person name="Bonometti L."/>
            <person name="Westerberg I."/>
            <person name="Brannstrom I.O."/>
            <person name="Guillou S."/>
            <person name="Cros-Aarteil S."/>
            <person name="Calhoun S."/>
            <person name="Haridas S."/>
            <person name="Kuo A."/>
            <person name="Mondo S."/>
            <person name="Pangilinan J."/>
            <person name="Riley R."/>
            <person name="Labutti K."/>
            <person name="Andreopoulos B."/>
            <person name="Lipzen A."/>
            <person name="Chen C."/>
            <person name="Yanf M."/>
            <person name="Daum C."/>
            <person name="Ng V."/>
            <person name="Clum A."/>
            <person name="Ohm R."/>
            <person name="Martin F."/>
            <person name="Silar P."/>
            <person name="Natvig D."/>
            <person name="Lalanne C."/>
            <person name="Gautier V."/>
            <person name="Ament-Velasquez S.L."/>
            <person name="Kruys A."/>
            <person name="Hutchinson M.I."/>
            <person name="Powell A.J."/>
            <person name="Barry K."/>
            <person name="Miller A.N."/>
            <person name="Grigoriev I.V."/>
            <person name="Debuchy R."/>
            <person name="Gladieux P."/>
            <person name="Thoren M.H."/>
            <person name="Johannesson H."/>
        </authorList>
    </citation>
    <scope>NUCLEOTIDE SEQUENCE</scope>
    <source>
        <strain evidence="3">PSN293</strain>
    </source>
</reference>
<protein>
    <recommendedName>
        <fullName evidence="2">Protein kinase domain-containing protein</fullName>
    </recommendedName>
</protein>
<evidence type="ECO:0000313" key="3">
    <source>
        <dbReference type="EMBL" id="KAK4216499.1"/>
    </source>
</evidence>
<dbReference type="InterPro" id="IPR011009">
    <property type="entry name" value="Kinase-like_dom_sf"/>
</dbReference>
<dbReference type="CDD" id="cd00180">
    <property type="entry name" value="PKc"/>
    <property type="match status" value="1"/>
</dbReference>
<organism evidence="3 4">
    <name type="scientific">Rhypophila decipiens</name>
    <dbReference type="NCBI Taxonomy" id="261697"/>
    <lineage>
        <taxon>Eukaryota</taxon>
        <taxon>Fungi</taxon>
        <taxon>Dikarya</taxon>
        <taxon>Ascomycota</taxon>
        <taxon>Pezizomycotina</taxon>
        <taxon>Sordariomycetes</taxon>
        <taxon>Sordariomycetidae</taxon>
        <taxon>Sordariales</taxon>
        <taxon>Naviculisporaceae</taxon>
        <taxon>Rhypophila</taxon>
    </lineage>
</organism>
<name>A0AAN6YBY3_9PEZI</name>
<dbReference type="Pfam" id="PF06985">
    <property type="entry name" value="HET"/>
    <property type="match status" value="1"/>
</dbReference>
<evidence type="ECO:0000313" key="4">
    <source>
        <dbReference type="Proteomes" id="UP001301769"/>
    </source>
</evidence>
<evidence type="ECO:0000259" key="2">
    <source>
        <dbReference type="PROSITE" id="PS50011"/>
    </source>
</evidence>
<comment type="caution">
    <text evidence="3">The sequence shown here is derived from an EMBL/GenBank/DDBJ whole genome shotgun (WGS) entry which is preliminary data.</text>
</comment>
<reference evidence="3" key="1">
    <citation type="journal article" date="2023" name="Mol. Phylogenet. Evol.">
        <title>Genome-scale phylogeny and comparative genomics of the fungal order Sordariales.</title>
        <authorList>
            <person name="Hensen N."/>
            <person name="Bonometti L."/>
            <person name="Westerberg I."/>
            <person name="Brannstrom I.O."/>
            <person name="Guillou S."/>
            <person name="Cros-Aarteil S."/>
            <person name="Calhoun S."/>
            <person name="Haridas S."/>
            <person name="Kuo A."/>
            <person name="Mondo S."/>
            <person name="Pangilinan J."/>
            <person name="Riley R."/>
            <person name="LaButti K."/>
            <person name="Andreopoulos B."/>
            <person name="Lipzen A."/>
            <person name="Chen C."/>
            <person name="Yan M."/>
            <person name="Daum C."/>
            <person name="Ng V."/>
            <person name="Clum A."/>
            <person name="Steindorff A."/>
            <person name="Ohm R.A."/>
            <person name="Martin F."/>
            <person name="Silar P."/>
            <person name="Natvig D.O."/>
            <person name="Lalanne C."/>
            <person name="Gautier V."/>
            <person name="Ament-Velasquez S.L."/>
            <person name="Kruys A."/>
            <person name="Hutchinson M.I."/>
            <person name="Powell A.J."/>
            <person name="Barry K."/>
            <person name="Miller A.N."/>
            <person name="Grigoriev I.V."/>
            <person name="Debuchy R."/>
            <person name="Gladieux P."/>
            <person name="Hiltunen Thoren M."/>
            <person name="Johannesson H."/>
        </authorList>
    </citation>
    <scope>NUCLEOTIDE SEQUENCE</scope>
    <source>
        <strain evidence="3">PSN293</strain>
    </source>
</reference>
<keyword evidence="4" id="KW-1185">Reference proteome</keyword>
<gene>
    <name evidence="3" type="ORF">QBC37DRAFT_397678</name>
</gene>